<dbReference type="SUPFAM" id="SSF52402">
    <property type="entry name" value="Adenine nucleotide alpha hydrolases-like"/>
    <property type="match status" value="1"/>
</dbReference>
<feature type="domain" description="Electron transfer flavoprotein alpha/beta-subunit N-terminal" evidence="2">
    <location>
        <begin position="21"/>
        <end position="211"/>
    </location>
</feature>
<dbReference type="PANTHER" id="PTHR21294">
    <property type="entry name" value="ELECTRON TRANSFER FLAVOPROTEIN BETA-SUBUNIT"/>
    <property type="match status" value="1"/>
</dbReference>
<dbReference type="Pfam" id="PF01012">
    <property type="entry name" value="ETF"/>
    <property type="match status" value="1"/>
</dbReference>
<dbReference type="Gene3D" id="3.40.50.620">
    <property type="entry name" value="HUPs"/>
    <property type="match status" value="1"/>
</dbReference>
<comment type="caution">
    <text evidence="3">The sequence shown here is derived from an EMBL/GenBank/DDBJ whole genome shotgun (WGS) entry which is preliminary data.</text>
</comment>
<evidence type="ECO:0000259" key="2">
    <source>
        <dbReference type="SMART" id="SM00893"/>
    </source>
</evidence>
<dbReference type="InterPro" id="IPR014730">
    <property type="entry name" value="ETF_a/b_N"/>
</dbReference>
<evidence type="ECO:0000313" key="3">
    <source>
        <dbReference type="EMBL" id="HIS96741.1"/>
    </source>
</evidence>
<protein>
    <recommendedName>
        <fullName evidence="1">Electron transfer flavoprotein small subunit</fullName>
    </recommendedName>
</protein>
<organism evidence="3 4">
    <name type="scientific">Candidatus Scatomorpha pullistercoris</name>
    <dbReference type="NCBI Taxonomy" id="2840929"/>
    <lineage>
        <taxon>Bacteria</taxon>
        <taxon>Bacillati</taxon>
        <taxon>Bacillota</taxon>
        <taxon>Clostridia</taxon>
        <taxon>Eubacteriales</taxon>
        <taxon>Candidatus Scatomorpha</taxon>
    </lineage>
</organism>
<name>A0A9D1G3X9_9FIRM</name>
<evidence type="ECO:0000256" key="1">
    <source>
        <dbReference type="ARBA" id="ARBA00042002"/>
    </source>
</evidence>
<accession>A0A9D1G3X9</accession>
<dbReference type="AlphaFoldDB" id="A0A9D1G3X9"/>
<dbReference type="PIRSF" id="PIRSF000090">
    <property type="entry name" value="Beta-ETF"/>
    <property type="match status" value="1"/>
</dbReference>
<reference evidence="3" key="2">
    <citation type="journal article" date="2021" name="PeerJ">
        <title>Extensive microbial diversity within the chicken gut microbiome revealed by metagenomics and culture.</title>
        <authorList>
            <person name="Gilroy R."/>
            <person name="Ravi A."/>
            <person name="Getino M."/>
            <person name="Pursley I."/>
            <person name="Horton D.L."/>
            <person name="Alikhan N.F."/>
            <person name="Baker D."/>
            <person name="Gharbi K."/>
            <person name="Hall N."/>
            <person name="Watson M."/>
            <person name="Adriaenssens E.M."/>
            <person name="Foster-Nyarko E."/>
            <person name="Jarju S."/>
            <person name="Secka A."/>
            <person name="Antonio M."/>
            <person name="Oren A."/>
            <person name="Chaudhuri R.R."/>
            <person name="La Ragione R."/>
            <person name="Hildebrand F."/>
            <person name="Pallen M.J."/>
        </authorList>
    </citation>
    <scope>NUCLEOTIDE SEQUENCE</scope>
    <source>
        <strain evidence="3">ChiHecec3B27-6122</strain>
    </source>
</reference>
<dbReference type="GO" id="GO:0009055">
    <property type="term" value="F:electron transfer activity"/>
    <property type="evidence" value="ECO:0007669"/>
    <property type="project" value="InterPro"/>
</dbReference>
<gene>
    <name evidence="3" type="ORF">IAD42_02075</name>
</gene>
<sequence length="251" mass="26797">MKILVCYKYIRDENEISVAPDRTIKADAAAWVISPYDLNAIEAGMKLAAASGGTVEVLTAGGEAVDNSKMRKAVLSRGPAKMYGVRCPECGDLLSTARLLKQAIEKIGGVDLVICGEGSGDMYSQQLGNLLGALMGLPTLNCVSSLEYDAGVLTAGRVSGSRTEKYHISCPAVVSVTSDICRAHIPSMKEILAAGKKPVEVWDASEFEASDRSVECVSILAPESAERRKVVFRQSDDGGVDEFVKAIRKHL</sequence>
<dbReference type="Proteomes" id="UP000886876">
    <property type="component" value="Unassembled WGS sequence"/>
</dbReference>
<dbReference type="PANTHER" id="PTHR21294:SF17">
    <property type="entry name" value="PROTEIN FIXA"/>
    <property type="match status" value="1"/>
</dbReference>
<dbReference type="InterPro" id="IPR012255">
    <property type="entry name" value="ETF_b"/>
</dbReference>
<reference evidence="3" key="1">
    <citation type="submission" date="2020-10" db="EMBL/GenBank/DDBJ databases">
        <authorList>
            <person name="Gilroy R."/>
        </authorList>
    </citation>
    <scope>NUCLEOTIDE SEQUENCE</scope>
    <source>
        <strain evidence="3">ChiHecec3B27-6122</strain>
    </source>
</reference>
<dbReference type="SMART" id="SM00893">
    <property type="entry name" value="ETF"/>
    <property type="match status" value="1"/>
</dbReference>
<dbReference type="InterPro" id="IPR014729">
    <property type="entry name" value="Rossmann-like_a/b/a_fold"/>
</dbReference>
<proteinExistence type="predicted"/>
<evidence type="ECO:0000313" key="4">
    <source>
        <dbReference type="Proteomes" id="UP000886876"/>
    </source>
</evidence>
<dbReference type="EMBL" id="DVJS01000044">
    <property type="protein sequence ID" value="HIS96741.1"/>
    <property type="molecule type" value="Genomic_DNA"/>
</dbReference>